<feature type="domain" description="J" evidence="7">
    <location>
        <begin position="1"/>
        <end position="73"/>
    </location>
</feature>
<organism evidence="9 10">
    <name type="scientific">Auricularia subglabra (strain TFB-10046 / SS5)</name>
    <name type="common">White-rot fungus</name>
    <name type="synonym">Auricularia delicata (strain TFB10046)</name>
    <dbReference type="NCBI Taxonomy" id="717982"/>
    <lineage>
        <taxon>Eukaryota</taxon>
        <taxon>Fungi</taxon>
        <taxon>Dikarya</taxon>
        <taxon>Basidiomycota</taxon>
        <taxon>Agaricomycotina</taxon>
        <taxon>Agaricomycetes</taxon>
        <taxon>Auriculariales</taxon>
        <taxon>Auriculariaceae</taxon>
        <taxon>Auricularia</taxon>
    </lineage>
</organism>
<reference evidence="10" key="1">
    <citation type="journal article" date="2012" name="Science">
        <title>The Paleozoic origin of enzymatic lignin decomposition reconstructed from 31 fungal genomes.</title>
        <authorList>
            <person name="Floudas D."/>
            <person name="Binder M."/>
            <person name="Riley R."/>
            <person name="Barry K."/>
            <person name="Blanchette R.A."/>
            <person name="Henrissat B."/>
            <person name="Martinez A.T."/>
            <person name="Otillar R."/>
            <person name="Spatafora J.W."/>
            <person name="Yadav J.S."/>
            <person name="Aerts A."/>
            <person name="Benoit I."/>
            <person name="Boyd A."/>
            <person name="Carlson A."/>
            <person name="Copeland A."/>
            <person name="Coutinho P.M."/>
            <person name="de Vries R.P."/>
            <person name="Ferreira P."/>
            <person name="Findley K."/>
            <person name="Foster B."/>
            <person name="Gaskell J."/>
            <person name="Glotzer D."/>
            <person name="Gorecki P."/>
            <person name="Heitman J."/>
            <person name="Hesse C."/>
            <person name="Hori C."/>
            <person name="Igarashi K."/>
            <person name="Jurgens J.A."/>
            <person name="Kallen N."/>
            <person name="Kersten P."/>
            <person name="Kohler A."/>
            <person name="Kuees U."/>
            <person name="Kumar T.K.A."/>
            <person name="Kuo A."/>
            <person name="LaButti K."/>
            <person name="Larrondo L.F."/>
            <person name="Lindquist E."/>
            <person name="Ling A."/>
            <person name="Lombard V."/>
            <person name="Lucas S."/>
            <person name="Lundell T."/>
            <person name="Martin R."/>
            <person name="McLaughlin D.J."/>
            <person name="Morgenstern I."/>
            <person name="Morin E."/>
            <person name="Murat C."/>
            <person name="Nagy L.G."/>
            <person name="Nolan M."/>
            <person name="Ohm R.A."/>
            <person name="Patyshakuliyeva A."/>
            <person name="Rokas A."/>
            <person name="Ruiz-Duenas F.J."/>
            <person name="Sabat G."/>
            <person name="Salamov A."/>
            <person name="Samejima M."/>
            <person name="Schmutz J."/>
            <person name="Slot J.C."/>
            <person name="St John F."/>
            <person name="Stenlid J."/>
            <person name="Sun H."/>
            <person name="Sun S."/>
            <person name="Syed K."/>
            <person name="Tsang A."/>
            <person name="Wiebenga A."/>
            <person name="Young D."/>
            <person name="Pisabarro A."/>
            <person name="Eastwood D.C."/>
            <person name="Martin F."/>
            <person name="Cullen D."/>
            <person name="Grigoriev I.V."/>
            <person name="Hibbett D.S."/>
        </authorList>
    </citation>
    <scope>NUCLEOTIDE SEQUENCE [LARGE SCALE GENOMIC DNA]</scope>
    <source>
        <strain evidence="10">TFB10046</strain>
    </source>
</reference>
<dbReference type="InterPro" id="IPR036869">
    <property type="entry name" value="J_dom_sf"/>
</dbReference>
<dbReference type="OrthoDB" id="445556at2759"/>
<evidence type="ECO:0000256" key="3">
    <source>
        <dbReference type="ARBA" id="ARBA00021797"/>
    </source>
</evidence>
<dbReference type="FunCoup" id="J0DCU6">
    <property type="interactions" value="13"/>
</dbReference>
<comment type="function">
    <text evidence="1">Required for the first step of diphthamide biosynthesis, the transfer of 3-amino-3-carboxypropyl from S-adenosyl-L-methionine to a histidine residue. Diphthamide is a post-translational modification of histidine which occurs in elongation factor 2.</text>
</comment>
<dbReference type="Pfam" id="PF00226">
    <property type="entry name" value="DnaJ"/>
    <property type="match status" value="1"/>
</dbReference>
<dbReference type="PROSITE" id="PS51074">
    <property type="entry name" value="DPH_MB"/>
    <property type="match status" value="1"/>
</dbReference>
<accession>J0DCU6</accession>
<dbReference type="SUPFAM" id="SSF46565">
    <property type="entry name" value="Chaperone J-domain"/>
    <property type="match status" value="1"/>
</dbReference>
<dbReference type="InterPro" id="IPR001623">
    <property type="entry name" value="DnaJ_domain"/>
</dbReference>
<keyword evidence="10" id="KW-1185">Reference proteome</keyword>
<proteinExistence type="inferred from homology"/>
<evidence type="ECO:0000313" key="9">
    <source>
        <dbReference type="EMBL" id="EJD40851.1"/>
    </source>
</evidence>
<evidence type="ECO:0000256" key="2">
    <source>
        <dbReference type="ARBA" id="ARBA00006169"/>
    </source>
</evidence>
<dbReference type="PROSITE" id="PS50076">
    <property type="entry name" value="DNAJ_2"/>
    <property type="match status" value="1"/>
</dbReference>
<evidence type="ECO:0000313" key="10">
    <source>
        <dbReference type="Proteomes" id="UP000006514"/>
    </source>
</evidence>
<dbReference type="InterPro" id="IPR007872">
    <property type="entry name" value="DPH_MB_dom"/>
</dbReference>
<evidence type="ECO:0000256" key="1">
    <source>
        <dbReference type="ARBA" id="ARBA00003474"/>
    </source>
</evidence>
<protein>
    <recommendedName>
        <fullName evidence="3">Diphthamide biosynthesis protein 4</fullName>
    </recommendedName>
</protein>
<sequence>DFYALLGVDRGASGAQIKAAYHAMLLAHHPDKSVRQAKSTTAHSQSQMDFALLKLAYETLSSAEKRRQYDAEAAARSRGQRPAEVVSLDEWEEVDEGEWRYPCRCGRAYVLREADLERGVHLVGCEGCSEVVWAGYALADE</sequence>
<dbReference type="Pfam" id="PF05207">
    <property type="entry name" value="Zn_ribbon_CSL"/>
    <property type="match status" value="1"/>
</dbReference>
<feature type="non-terminal residue" evidence="9">
    <location>
        <position position="1"/>
    </location>
</feature>
<dbReference type="GO" id="GO:0017183">
    <property type="term" value="P:protein histidyl modification to diphthamide"/>
    <property type="evidence" value="ECO:0007669"/>
    <property type="project" value="UniProtKB-UniPathway"/>
</dbReference>
<dbReference type="SUPFAM" id="SSF144217">
    <property type="entry name" value="CSL zinc finger"/>
    <property type="match status" value="1"/>
</dbReference>
<evidence type="ECO:0000259" key="7">
    <source>
        <dbReference type="PROSITE" id="PS50076"/>
    </source>
</evidence>
<keyword evidence="5" id="KW-0862">Zinc</keyword>
<dbReference type="CDD" id="cd06257">
    <property type="entry name" value="DnaJ"/>
    <property type="match status" value="1"/>
</dbReference>
<evidence type="ECO:0000256" key="6">
    <source>
        <dbReference type="ARBA" id="ARBA00023004"/>
    </source>
</evidence>
<dbReference type="EMBL" id="JH687798">
    <property type="protein sequence ID" value="EJD40851.1"/>
    <property type="molecule type" value="Genomic_DNA"/>
</dbReference>
<dbReference type="Gene3D" id="1.10.287.110">
    <property type="entry name" value="DnaJ domain"/>
    <property type="match status" value="1"/>
</dbReference>
<dbReference type="eggNOG" id="KOG0715">
    <property type="taxonomic scope" value="Eukaryota"/>
</dbReference>
<dbReference type="OMA" id="LEDMTWE"/>
<dbReference type="KEGG" id="adl:AURDEDRAFT_69458"/>
<evidence type="ECO:0000256" key="4">
    <source>
        <dbReference type="ARBA" id="ARBA00022723"/>
    </source>
</evidence>
<evidence type="ECO:0000259" key="8">
    <source>
        <dbReference type="PROSITE" id="PS51074"/>
    </source>
</evidence>
<feature type="domain" description="DPH-type MB" evidence="8">
    <location>
        <begin position="82"/>
        <end position="137"/>
    </location>
</feature>
<dbReference type="GO" id="GO:0001671">
    <property type="term" value="F:ATPase activator activity"/>
    <property type="evidence" value="ECO:0007669"/>
    <property type="project" value="TreeGrafter"/>
</dbReference>
<dbReference type="Gene3D" id="3.10.660.10">
    <property type="entry name" value="DPH Zinc finger"/>
    <property type="match status" value="1"/>
</dbReference>
<dbReference type="PRINTS" id="PR00625">
    <property type="entry name" value="JDOMAIN"/>
</dbReference>
<dbReference type="PANTHER" id="PTHR45255">
    <property type="entry name" value="DNAJ HOMOLOG SUBFAMILY C MEMBER 24"/>
    <property type="match status" value="1"/>
</dbReference>
<name>J0DCU6_AURST</name>
<dbReference type="SMART" id="SM00271">
    <property type="entry name" value="DnaJ"/>
    <property type="match status" value="1"/>
</dbReference>
<comment type="similarity">
    <text evidence="2">Belongs to the DPH4 family.</text>
</comment>
<keyword evidence="4" id="KW-0479">Metal-binding</keyword>
<dbReference type="InParanoid" id="J0DCU6"/>
<gene>
    <name evidence="9" type="ORF">AURDEDRAFT_69458</name>
</gene>
<keyword evidence="6" id="KW-0408">Iron</keyword>
<dbReference type="GO" id="GO:0008198">
    <property type="term" value="F:ferrous iron binding"/>
    <property type="evidence" value="ECO:0007669"/>
    <property type="project" value="TreeGrafter"/>
</dbReference>
<dbReference type="AlphaFoldDB" id="J0DCU6"/>
<dbReference type="Proteomes" id="UP000006514">
    <property type="component" value="Unassembled WGS sequence"/>
</dbReference>
<dbReference type="PANTHER" id="PTHR45255:SF1">
    <property type="entry name" value="DNAJ HOMOLOG SUBFAMILY C MEMBER 24"/>
    <property type="match status" value="1"/>
</dbReference>
<dbReference type="InterPro" id="IPR036671">
    <property type="entry name" value="DPH_MB_sf"/>
</dbReference>
<evidence type="ECO:0000256" key="5">
    <source>
        <dbReference type="ARBA" id="ARBA00022833"/>
    </source>
</evidence>
<dbReference type="UniPathway" id="UPA00559"/>